<keyword evidence="1" id="KW-0472">Membrane</keyword>
<feature type="domain" description="DUF1279" evidence="2">
    <location>
        <begin position="3"/>
        <end position="55"/>
    </location>
</feature>
<proteinExistence type="predicted"/>
<protein>
    <submittedName>
        <fullName evidence="3">DUF1279 domain-containing protein</fullName>
    </submittedName>
</protein>
<keyword evidence="4" id="KW-1185">Reference proteome</keyword>
<organism evidence="3 4">
    <name type="scientific">Haematococcus lacustris</name>
    <name type="common">Green alga</name>
    <name type="synonym">Haematococcus pluvialis</name>
    <dbReference type="NCBI Taxonomy" id="44745"/>
    <lineage>
        <taxon>Eukaryota</taxon>
        <taxon>Viridiplantae</taxon>
        <taxon>Chlorophyta</taxon>
        <taxon>core chlorophytes</taxon>
        <taxon>Chlorophyceae</taxon>
        <taxon>CS clade</taxon>
        <taxon>Chlamydomonadales</taxon>
        <taxon>Haematococcaceae</taxon>
        <taxon>Haematococcus</taxon>
    </lineage>
</organism>
<accession>A0A6A0AJX9</accession>
<dbReference type="InterPro" id="IPR009688">
    <property type="entry name" value="FAM210A/B-like_dom"/>
</dbReference>
<evidence type="ECO:0000256" key="1">
    <source>
        <dbReference type="SAM" id="Phobius"/>
    </source>
</evidence>
<evidence type="ECO:0000313" key="3">
    <source>
        <dbReference type="EMBL" id="GFH33249.1"/>
    </source>
</evidence>
<name>A0A6A0AJX9_HAELA</name>
<feature type="non-terminal residue" evidence="3">
    <location>
        <position position="58"/>
    </location>
</feature>
<dbReference type="PANTHER" id="PTHR21377:SF20">
    <property type="entry name" value="OS04G0416000 PROTEIN"/>
    <property type="match status" value="1"/>
</dbReference>
<gene>
    <name evidence="3" type="ORF">HaLaN_32591</name>
</gene>
<feature type="transmembrane region" description="Helical" evidence="1">
    <location>
        <begin position="12"/>
        <end position="33"/>
    </location>
</feature>
<dbReference type="Pfam" id="PF06916">
    <property type="entry name" value="FAM210A-B_dom"/>
    <property type="match status" value="1"/>
</dbReference>
<dbReference type="Proteomes" id="UP000485058">
    <property type="component" value="Unassembled WGS sequence"/>
</dbReference>
<keyword evidence="1" id="KW-0812">Transmembrane</keyword>
<reference evidence="3 4" key="1">
    <citation type="submission" date="2020-02" db="EMBL/GenBank/DDBJ databases">
        <title>Draft genome sequence of Haematococcus lacustris strain NIES-144.</title>
        <authorList>
            <person name="Morimoto D."/>
            <person name="Nakagawa S."/>
            <person name="Yoshida T."/>
            <person name="Sawayama S."/>
        </authorList>
    </citation>
    <scope>NUCLEOTIDE SEQUENCE [LARGE SCALE GENOMIC DNA]</scope>
    <source>
        <strain evidence="3 4">NIES-144</strain>
    </source>
</reference>
<comment type="caution">
    <text evidence="3">The sequence shown here is derived from an EMBL/GenBank/DDBJ whole genome shotgun (WGS) entry which is preliminary data.</text>
</comment>
<dbReference type="PANTHER" id="PTHR21377">
    <property type="entry name" value="PROTEIN FAM210B, MITOCHONDRIAL"/>
    <property type="match status" value="1"/>
</dbReference>
<keyword evidence="1" id="KW-1133">Transmembrane helix</keyword>
<evidence type="ECO:0000313" key="4">
    <source>
        <dbReference type="Proteomes" id="UP000485058"/>
    </source>
</evidence>
<dbReference type="InterPro" id="IPR045866">
    <property type="entry name" value="FAM210A/B-like"/>
</dbReference>
<dbReference type="EMBL" id="BLLF01008087">
    <property type="protein sequence ID" value="GFH33249.1"/>
    <property type="molecule type" value="Genomic_DNA"/>
</dbReference>
<sequence>MSAKQLLAQYGSAYLLTSTTLAAISFALCYWAVDAGVDVKALLARINIEVTETSESVS</sequence>
<dbReference type="GO" id="GO:0005739">
    <property type="term" value="C:mitochondrion"/>
    <property type="evidence" value="ECO:0007669"/>
    <property type="project" value="TreeGrafter"/>
</dbReference>
<dbReference type="AlphaFoldDB" id="A0A6A0AJX9"/>
<evidence type="ECO:0000259" key="2">
    <source>
        <dbReference type="Pfam" id="PF06916"/>
    </source>
</evidence>